<dbReference type="InterPro" id="IPR011990">
    <property type="entry name" value="TPR-like_helical_dom_sf"/>
</dbReference>
<evidence type="ECO:0000259" key="1">
    <source>
        <dbReference type="Pfam" id="PF00535"/>
    </source>
</evidence>
<dbReference type="EMBL" id="QUSM01000003">
    <property type="protein sequence ID" value="RGD74551.1"/>
    <property type="molecule type" value="Genomic_DNA"/>
</dbReference>
<dbReference type="PANTHER" id="PTHR43630:SF2">
    <property type="entry name" value="GLYCOSYLTRANSFERASE"/>
    <property type="match status" value="1"/>
</dbReference>
<dbReference type="Pfam" id="PF00535">
    <property type="entry name" value="Glycos_transf_2"/>
    <property type="match status" value="1"/>
</dbReference>
<protein>
    <submittedName>
        <fullName evidence="2">Glycosyltransferase family 2 protein</fullName>
    </submittedName>
</protein>
<dbReference type="SUPFAM" id="SSF53448">
    <property type="entry name" value="Nucleotide-diphospho-sugar transferases"/>
    <property type="match status" value="1"/>
</dbReference>
<dbReference type="CDD" id="cd02511">
    <property type="entry name" value="Beta4Glucosyltransferase"/>
    <property type="match status" value="1"/>
</dbReference>
<dbReference type="Proteomes" id="UP000261212">
    <property type="component" value="Unassembled WGS sequence"/>
</dbReference>
<evidence type="ECO:0000313" key="2">
    <source>
        <dbReference type="EMBL" id="RGD74551.1"/>
    </source>
</evidence>
<dbReference type="InterPro" id="IPR029044">
    <property type="entry name" value="Nucleotide-diphossugar_trans"/>
</dbReference>
<dbReference type="Gene3D" id="1.25.40.10">
    <property type="entry name" value="Tetratricopeptide repeat domain"/>
    <property type="match status" value="1"/>
</dbReference>
<dbReference type="PANTHER" id="PTHR43630">
    <property type="entry name" value="POLY-BETA-1,6-N-ACETYL-D-GLUCOSAMINE SYNTHASE"/>
    <property type="match status" value="1"/>
</dbReference>
<evidence type="ECO:0000313" key="3">
    <source>
        <dbReference type="Proteomes" id="UP000261212"/>
    </source>
</evidence>
<comment type="caution">
    <text evidence="2">The sequence shown here is derived from an EMBL/GenBank/DDBJ whole genome shotgun (WGS) entry which is preliminary data.</text>
</comment>
<dbReference type="GO" id="GO:0016740">
    <property type="term" value="F:transferase activity"/>
    <property type="evidence" value="ECO:0007669"/>
    <property type="project" value="UniProtKB-KW"/>
</dbReference>
<feature type="domain" description="Glycosyltransferase 2-like" evidence="1">
    <location>
        <begin position="5"/>
        <end position="123"/>
    </location>
</feature>
<organism evidence="2 3">
    <name type="scientific">Anaerofustis stercorihominis</name>
    <dbReference type="NCBI Taxonomy" id="214853"/>
    <lineage>
        <taxon>Bacteria</taxon>
        <taxon>Bacillati</taxon>
        <taxon>Bacillota</taxon>
        <taxon>Clostridia</taxon>
        <taxon>Eubacteriales</taxon>
        <taxon>Eubacteriaceae</taxon>
        <taxon>Anaerofustis</taxon>
    </lineage>
</organism>
<dbReference type="SUPFAM" id="SSF81901">
    <property type="entry name" value="HCP-like"/>
    <property type="match status" value="1"/>
</dbReference>
<reference evidence="2 3" key="1">
    <citation type="submission" date="2018-08" db="EMBL/GenBank/DDBJ databases">
        <title>A genome reference for cultivated species of the human gut microbiota.</title>
        <authorList>
            <person name="Zou Y."/>
            <person name="Xue W."/>
            <person name="Luo G."/>
        </authorList>
    </citation>
    <scope>NUCLEOTIDE SEQUENCE [LARGE SCALE GENOMIC DNA]</scope>
    <source>
        <strain evidence="2 3">AM25-6</strain>
    </source>
</reference>
<dbReference type="AlphaFoldDB" id="A0A3E3DZ26"/>
<accession>A0A3E3DZ26</accession>
<dbReference type="Gene3D" id="3.90.550.10">
    <property type="entry name" value="Spore Coat Polysaccharide Biosynthesis Protein SpsA, Chain A"/>
    <property type="match status" value="1"/>
</dbReference>
<sequence>MITISLCMIVKDEEDVLGRCLDSVKNIADEIIIVDTGSKDKTKEIAYKYTNKVYDFEWADDFSLARNYSFSKADKDFILWLDADDVIEEKDRKDFIELKETLDKNTDVVMMKYNTSFDSEGNVIFSYYRERLLKNVHRDLWKGAVHEAIAPYGITIHSDIAVTHRKLKVSDPDRNLRIFEKLISDGVKLNPRELFYYSRELYYHEKYHEAIGMFQRFLSLKDGFIENKIDAARLLYKCYDKVGEDELAVEALFKSFKYDIPRAEVCCDLGYYFMSKSKYNQAIYWYNRALCCERKDSLGGFILEECYNYIPLIQLCVCYDKIGNIKLANEYNELAGLFKPASKEYKLNKKYFKDKLNK</sequence>
<proteinExistence type="predicted"/>
<dbReference type="InterPro" id="IPR001173">
    <property type="entry name" value="Glyco_trans_2-like"/>
</dbReference>
<gene>
    <name evidence="2" type="ORF">DW687_07285</name>
</gene>
<keyword evidence="2" id="KW-0808">Transferase</keyword>
<name>A0A3E3DZ26_9FIRM</name>